<feature type="compositionally biased region" description="Low complexity" evidence="2">
    <location>
        <begin position="9"/>
        <end position="23"/>
    </location>
</feature>
<gene>
    <name evidence="3" type="ORF">ATEIFO6365_0001007700</name>
</gene>
<dbReference type="OrthoDB" id="68104at2759"/>
<evidence type="ECO:0000313" key="4">
    <source>
        <dbReference type="Proteomes" id="UP000452235"/>
    </source>
</evidence>
<dbReference type="SUPFAM" id="SSF117782">
    <property type="entry name" value="YbjQ-like"/>
    <property type="match status" value="1"/>
</dbReference>
<keyword evidence="4" id="KW-1185">Reference proteome</keyword>
<sequence>MHLTNPNATPLSHTTHPNTSSSTVAHHTPSTPAYTPSIYRFIQINMSHEKSASRSGSSSQLPPELSDVQCFTDTKGVITTTMFDVPGYRVTKVFGTVYGITVRSRNWAAGLGMVLKSIAGGELRWFTNMLYNARNDAVSRLVDECRKRGGNAVIALRFDQGDLGGFAQVCAYGTACLVEKVEESEELPLYPQLFPH</sequence>
<dbReference type="Pfam" id="PF01906">
    <property type="entry name" value="YbjQ_1"/>
    <property type="match status" value="1"/>
</dbReference>
<organism evidence="3 4">
    <name type="scientific">Aspergillus terreus</name>
    <dbReference type="NCBI Taxonomy" id="33178"/>
    <lineage>
        <taxon>Eukaryota</taxon>
        <taxon>Fungi</taxon>
        <taxon>Dikarya</taxon>
        <taxon>Ascomycota</taxon>
        <taxon>Pezizomycotina</taxon>
        <taxon>Eurotiomycetes</taxon>
        <taxon>Eurotiomycetidae</taxon>
        <taxon>Eurotiales</taxon>
        <taxon>Aspergillaceae</taxon>
        <taxon>Aspergillus</taxon>
        <taxon>Aspergillus subgen. Circumdati</taxon>
    </lineage>
</organism>
<dbReference type="PANTHER" id="PTHR34068">
    <property type="entry name" value="UPF0145 PROTEIN YBJQ"/>
    <property type="match status" value="1"/>
</dbReference>
<feature type="region of interest" description="Disordered" evidence="2">
    <location>
        <begin position="1"/>
        <end position="31"/>
    </location>
</feature>
<dbReference type="HAMAP" id="MF_00338">
    <property type="entry name" value="UPF0145"/>
    <property type="match status" value="1"/>
</dbReference>
<evidence type="ECO:0000256" key="2">
    <source>
        <dbReference type="SAM" id="MobiDB-lite"/>
    </source>
</evidence>
<evidence type="ECO:0000256" key="1">
    <source>
        <dbReference type="ARBA" id="ARBA00010751"/>
    </source>
</evidence>
<accession>A0A5M3YQ36</accession>
<comment type="caution">
    <text evidence="3">The sequence shown here is derived from an EMBL/GenBank/DDBJ whole genome shotgun (WGS) entry which is preliminary data.</text>
</comment>
<dbReference type="InterPro" id="IPR002765">
    <property type="entry name" value="UPF0145_YbjQ-like"/>
</dbReference>
<dbReference type="PANTHER" id="PTHR34068:SF2">
    <property type="entry name" value="UPF0145 PROTEIN SCO3412"/>
    <property type="match status" value="1"/>
</dbReference>
<dbReference type="Proteomes" id="UP000452235">
    <property type="component" value="Unassembled WGS sequence"/>
</dbReference>
<dbReference type="VEuPathDB" id="FungiDB:ATEG_01066"/>
<name>A0A5M3YQ36_ASPTE</name>
<proteinExistence type="inferred from homology"/>
<dbReference type="InterPro" id="IPR035439">
    <property type="entry name" value="UPF0145_dom_sf"/>
</dbReference>
<evidence type="ECO:0000313" key="3">
    <source>
        <dbReference type="EMBL" id="GFF11857.1"/>
    </source>
</evidence>
<protein>
    <submittedName>
        <fullName evidence="3">Putative upf0145-domain-containing protein</fullName>
    </submittedName>
</protein>
<comment type="similarity">
    <text evidence="1">Belongs to the UPF0145 family.</text>
</comment>
<reference evidence="3 4" key="1">
    <citation type="submission" date="2020-01" db="EMBL/GenBank/DDBJ databases">
        <title>Aspergillus terreus IFO 6365 whole genome shotgun sequence.</title>
        <authorList>
            <person name="Kanamasa S."/>
            <person name="Takahashi H."/>
        </authorList>
    </citation>
    <scope>NUCLEOTIDE SEQUENCE [LARGE SCALE GENOMIC DNA]</scope>
    <source>
        <strain evidence="3 4">IFO 6365</strain>
    </source>
</reference>
<dbReference type="EMBL" id="BLJY01000001">
    <property type="protein sequence ID" value="GFF11857.1"/>
    <property type="molecule type" value="Genomic_DNA"/>
</dbReference>
<dbReference type="Gene3D" id="3.30.110.70">
    <property type="entry name" value="Hypothetical protein apc22750. Chain B"/>
    <property type="match status" value="1"/>
</dbReference>
<dbReference type="AlphaFoldDB" id="A0A5M3YQ36"/>